<dbReference type="EMBL" id="JBBPEH010000011">
    <property type="protein sequence ID" value="KAK7532062.1"/>
    <property type="molecule type" value="Genomic_DNA"/>
</dbReference>
<feature type="region of interest" description="Disordered" evidence="1">
    <location>
        <begin position="49"/>
        <end position="89"/>
    </location>
</feature>
<feature type="compositionally biased region" description="Basic and acidic residues" evidence="1">
    <location>
        <begin position="50"/>
        <end position="63"/>
    </location>
</feature>
<sequence length="330" mass="35562">MSPPSAPRNGQTNEVQPLTGRDRLHPASIASENSTLATFFYADQPRIPHQSRDGLIKDAHRDTTSAASWRPSWDSSFTAMPDASSISKPGEACARCRFKVGSCSLSTRPKETKKRRRAGSSMPYRLDRVPRLLAPNPPEETSQTTRSGTESGQAEPALSGDDTQTTSRDSLSTQPSTLQLVEIIELTDSSDDEMPVHLESDVEEINRIISCSGKGEDAEDTPRSSEMQSVDFTRNEQGVAAGHSQNDNASRNVNLLTSAIDHSSPLECVLDRFEKDEDHITAAAAARAAVADFGGPVVNPATYGAVYAATISNLRILRNSPQGGTHTVKA</sequence>
<dbReference type="Proteomes" id="UP001360953">
    <property type="component" value="Unassembled WGS sequence"/>
</dbReference>
<dbReference type="GeneID" id="92031317"/>
<feature type="region of interest" description="Disordered" evidence="1">
    <location>
        <begin position="106"/>
        <end position="176"/>
    </location>
</feature>
<protein>
    <submittedName>
        <fullName evidence="2">Uncharacterized protein</fullName>
    </submittedName>
</protein>
<keyword evidence="3" id="KW-1185">Reference proteome</keyword>
<gene>
    <name evidence="2" type="ORF">J3D65DRAFT_606032</name>
</gene>
<accession>A0ABR1L9Z2</accession>
<evidence type="ECO:0000313" key="2">
    <source>
        <dbReference type="EMBL" id="KAK7532062.1"/>
    </source>
</evidence>
<evidence type="ECO:0000313" key="3">
    <source>
        <dbReference type="Proteomes" id="UP001360953"/>
    </source>
</evidence>
<name>A0ABR1L9Z2_9PEZI</name>
<feature type="compositionally biased region" description="Polar residues" evidence="1">
    <location>
        <begin position="161"/>
        <end position="176"/>
    </location>
</feature>
<proteinExistence type="predicted"/>
<feature type="region of interest" description="Disordered" evidence="1">
    <location>
        <begin position="1"/>
        <end position="29"/>
    </location>
</feature>
<reference evidence="2 3" key="1">
    <citation type="submission" date="2024-04" db="EMBL/GenBank/DDBJ databases">
        <title>Phyllosticta paracitricarpa is synonymous to the EU quarantine fungus P. citricarpa based on phylogenomic analyses.</title>
        <authorList>
            <consortium name="Lawrence Berkeley National Laboratory"/>
            <person name="Van ingen-buijs V.A."/>
            <person name="Van westerhoven A.C."/>
            <person name="Haridas S."/>
            <person name="Skiadas P."/>
            <person name="Martin F."/>
            <person name="Groenewald J.Z."/>
            <person name="Crous P.W."/>
            <person name="Seidl M.F."/>
        </authorList>
    </citation>
    <scope>NUCLEOTIDE SEQUENCE [LARGE SCALE GENOMIC DNA]</scope>
    <source>
        <strain evidence="2 3">CPC 17464</strain>
    </source>
</reference>
<organism evidence="2 3">
    <name type="scientific">Phyllosticta citribraziliensis</name>
    <dbReference type="NCBI Taxonomy" id="989973"/>
    <lineage>
        <taxon>Eukaryota</taxon>
        <taxon>Fungi</taxon>
        <taxon>Dikarya</taxon>
        <taxon>Ascomycota</taxon>
        <taxon>Pezizomycotina</taxon>
        <taxon>Dothideomycetes</taxon>
        <taxon>Dothideomycetes incertae sedis</taxon>
        <taxon>Botryosphaeriales</taxon>
        <taxon>Phyllostictaceae</taxon>
        <taxon>Phyllosticta</taxon>
    </lineage>
</organism>
<comment type="caution">
    <text evidence="2">The sequence shown here is derived from an EMBL/GenBank/DDBJ whole genome shotgun (WGS) entry which is preliminary data.</text>
</comment>
<evidence type="ECO:0000256" key="1">
    <source>
        <dbReference type="SAM" id="MobiDB-lite"/>
    </source>
</evidence>
<feature type="compositionally biased region" description="Polar residues" evidence="1">
    <location>
        <begin position="139"/>
        <end position="152"/>
    </location>
</feature>
<dbReference type="RefSeq" id="XP_066651730.1">
    <property type="nucleotide sequence ID" value="XM_066798411.1"/>
</dbReference>